<proteinExistence type="inferred from homology"/>
<comment type="caution">
    <text evidence="4">The sequence shown here is derived from an EMBL/GenBank/DDBJ whole genome shotgun (WGS) entry which is preliminary data.</text>
</comment>
<dbReference type="PANTHER" id="PTHR30217">
    <property type="entry name" value="PEPTIDASE U32 FAMILY"/>
    <property type="match status" value="1"/>
</dbReference>
<evidence type="ECO:0000256" key="3">
    <source>
        <dbReference type="ARBA" id="ARBA00038374"/>
    </source>
</evidence>
<dbReference type="GO" id="GO:0008233">
    <property type="term" value="F:peptidase activity"/>
    <property type="evidence" value="ECO:0007669"/>
    <property type="project" value="UniProtKB-KW"/>
</dbReference>
<keyword evidence="5" id="KW-1185">Reference proteome</keyword>
<dbReference type="EMBL" id="MTKO01000097">
    <property type="protein sequence ID" value="RWX44335.1"/>
    <property type="molecule type" value="Genomic_DNA"/>
</dbReference>
<name>A0A3S3SJT4_9BACT</name>
<organism evidence="4 5">
    <name type="scientific">Candidatus Electrothrix aarhusensis</name>
    <dbReference type="NCBI Taxonomy" id="1859131"/>
    <lineage>
        <taxon>Bacteria</taxon>
        <taxon>Pseudomonadati</taxon>
        <taxon>Thermodesulfobacteriota</taxon>
        <taxon>Desulfobulbia</taxon>
        <taxon>Desulfobulbales</taxon>
        <taxon>Desulfobulbaceae</taxon>
        <taxon>Candidatus Electrothrix</taxon>
    </lineage>
</organism>
<evidence type="ECO:0000313" key="5">
    <source>
        <dbReference type="Proteomes" id="UP000287853"/>
    </source>
</evidence>
<dbReference type="InterPro" id="IPR001539">
    <property type="entry name" value="Peptidase_U32"/>
</dbReference>
<keyword evidence="1" id="KW-0645">Protease</keyword>
<dbReference type="InterPro" id="IPR051454">
    <property type="entry name" value="RNA/ubiquinone_mod_enzymes"/>
</dbReference>
<evidence type="ECO:0000256" key="2">
    <source>
        <dbReference type="ARBA" id="ARBA00022801"/>
    </source>
</evidence>
<comment type="similarity">
    <text evidence="3">Belongs to the peptidase U32 family.</text>
</comment>
<dbReference type="Pfam" id="PF01136">
    <property type="entry name" value="Peptidase_U32"/>
    <property type="match status" value="1"/>
</dbReference>
<accession>A0A3S3SJT4</accession>
<dbReference type="Proteomes" id="UP000287853">
    <property type="component" value="Unassembled WGS sequence"/>
</dbReference>
<evidence type="ECO:0000256" key="1">
    <source>
        <dbReference type="ARBA" id="ARBA00022670"/>
    </source>
</evidence>
<keyword evidence="2" id="KW-0378">Hydrolase</keyword>
<dbReference type="PANTHER" id="PTHR30217:SF6">
    <property type="entry name" value="TRNA HYDROXYLATION PROTEIN P"/>
    <property type="match status" value="1"/>
</dbReference>
<gene>
    <name evidence="4" type="ORF">H206_01854</name>
</gene>
<dbReference type="GO" id="GO:0006508">
    <property type="term" value="P:proteolysis"/>
    <property type="evidence" value="ECO:0007669"/>
    <property type="project" value="UniProtKB-KW"/>
</dbReference>
<sequence length="156" mass="16903">MIENTMNSRATLKIPELLAPAGTMEKLITAIHYGADAVYLGGSDYSLRAGAGNFTDQEISKAVAYAHEREVKVYITVNIFAHNRDLKQFTEHLRSLQDTGADGLIVADPGILLLCKETIPDMLVHLSTQANVTNSTVFASGHLRACGESTLLVSWA</sequence>
<dbReference type="AlphaFoldDB" id="A0A3S3SJT4"/>
<evidence type="ECO:0000313" key="4">
    <source>
        <dbReference type="EMBL" id="RWX44335.1"/>
    </source>
</evidence>
<protein>
    <submittedName>
        <fullName evidence="4">Peptidase family U32</fullName>
    </submittedName>
</protein>
<reference evidence="4 5" key="1">
    <citation type="submission" date="2017-01" db="EMBL/GenBank/DDBJ databases">
        <title>The cable genome- insights into the physiology and evolution of filamentous bacteria capable of sulfide oxidation via long distance electron transfer.</title>
        <authorList>
            <person name="Schreiber L."/>
            <person name="Bjerg J.T."/>
            <person name="Boggild A."/>
            <person name="Van De Vossenberg J."/>
            <person name="Meysman F."/>
            <person name="Nielsen L.P."/>
            <person name="Schramm A."/>
            <person name="Kjeldsen K.U."/>
        </authorList>
    </citation>
    <scope>NUCLEOTIDE SEQUENCE [LARGE SCALE GENOMIC DNA]</scope>
    <source>
        <strain evidence="4">MCF</strain>
    </source>
</reference>